<proteinExistence type="inferred from homology"/>
<dbReference type="InterPro" id="IPR036640">
    <property type="entry name" value="ABC1_TM_sf"/>
</dbReference>
<keyword evidence="3" id="KW-0812">Transmembrane</keyword>
<dbReference type="InterPro" id="IPR017871">
    <property type="entry name" value="ABC_transporter-like_CS"/>
</dbReference>
<dbReference type="PROSITE" id="PS00211">
    <property type="entry name" value="ABC_TRANSPORTER_1"/>
    <property type="match status" value="1"/>
</dbReference>
<keyword evidence="6" id="KW-1133">Transmembrane helix</keyword>
<sequence>METNGTRIWYGGHLLADREMNGYEIFVIFLAIVSGGDAAGSIVQAHSAANHILDISTKPKSTKVSELAVITTSKAHDTIGFSHISFHYPSRADAPVLQNPSFKAEHGEDLAIVGASGSGKTTVIALLERFYDPSQGVILFRGTPLVSTDTKAYRSLVSLVSQETCLYQGSVRENILLRISNDEEIDEGSIIRACKDADIHESITSLPQGYETQIGNRGLSLSGGQRQRIAIARALIRDPAVLLLDEATSALDTESERQVQQALDNATKGRVTITVAHRSLTVKSASRVSVLERGEVKEIGTHDGLLAKKGLYFEMCQMQAFAENWMAPVKLLAISGASIACAD</sequence>
<organism evidence="9 10">
    <name type="scientific">Monilinia laxa</name>
    <name type="common">Brown rot fungus</name>
    <name type="synonym">Sclerotinia laxa</name>
    <dbReference type="NCBI Taxonomy" id="61186"/>
    <lineage>
        <taxon>Eukaryota</taxon>
        <taxon>Fungi</taxon>
        <taxon>Dikarya</taxon>
        <taxon>Ascomycota</taxon>
        <taxon>Pezizomycotina</taxon>
        <taxon>Leotiomycetes</taxon>
        <taxon>Helotiales</taxon>
        <taxon>Sclerotiniaceae</taxon>
        <taxon>Monilinia</taxon>
    </lineage>
</organism>
<evidence type="ECO:0000313" key="9">
    <source>
        <dbReference type="EMBL" id="KAB8295120.1"/>
    </source>
</evidence>
<dbReference type="GO" id="GO:0005743">
    <property type="term" value="C:mitochondrial inner membrane"/>
    <property type="evidence" value="ECO:0007669"/>
    <property type="project" value="TreeGrafter"/>
</dbReference>
<comment type="caution">
    <text evidence="9">The sequence shown here is derived from an EMBL/GenBank/DDBJ whole genome shotgun (WGS) entry which is preliminary data.</text>
</comment>
<reference evidence="9 10" key="1">
    <citation type="submission" date="2019-06" db="EMBL/GenBank/DDBJ databases">
        <title>Genome Sequence of the Brown Rot Fungal Pathogen Monilinia laxa.</title>
        <authorList>
            <person name="De Miccolis Angelini R.M."/>
            <person name="Landi L."/>
            <person name="Abate D."/>
            <person name="Pollastro S."/>
            <person name="Romanazzi G."/>
            <person name="Faretra F."/>
        </authorList>
    </citation>
    <scope>NUCLEOTIDE SEQUENCE [LARGE SCALE GENOMIC DNA]</scope>
    <source>
        <strain evidence="9 10">Mlax316</strain>
    </source>
</reference>
<accession>A0A5N6K021</accession>
<evidence type="ECO:0000256" key="4">
    <source>
        <dbReference type="ARBA" id="ARBA00022741"/>
    </source>
</evidence>
<gene>
    <name evidence="9" type="ORF">EYC80_007053</name>
</gene>
<dbReference type="InterPro" id="IPR027417">
    <property type="entry name" value="P-loop_NTPase"/>
</dbReference>
<evidence type="ECO:0000259" key="8">
    <source>
        <dbReference type="PROSITE" id="PS50893"/>
    </source>
</evidence>
<evidence type="ECO:0000256" key="6">
    <source>
        <dbReference type="ARBA" id="ARBA00022989"/>
    </source>
</evidence>
<evidence type="ECO:0000256" key="7">
    <source>
        <dbReference type="ARBA" id="ARBA00023136"/>
    </source>
</evidence>
<evidence type="ECO:0000256" key="2">
    <source>
        <dbReference type="ARBA" id="ARBA00007577"/>
    </source>
</evidence>
<keyword evidence="5" id="KW-0067">ATP-binding</keyword>
<evidence type="ECO:0000256" key="5">
    <source>
        <dbReference type="ARBA" id="ARBA00022840"/>
    </source>
</evidence>
<dbReference type="Gene3D" id="1.20.1560.10">
    <property type="entry name" value="ABC transporter type 1, transmembrane domain"/>
    <property type="match status" value="1"/>
</dbReference>
<dbReference type="PANTHER" id="PTHR43394:SF1">
    <property type="entry name" value="ATP-BINDING CASSETTE SUB-FAMILY B MEMBER 10, MITOCHONDRIAL"/>
    <property type="match status" value="1"/>
</dbReference>
<comment type="subcellular location">
    <subcellularLocation>
        <location evidence="1">Membrane</location>
        <topology evidence="1">Multi-pass membrane protein</topology>
    </subcellularLocation>
</comment>
<dbReference type="GO" id="GO:0090374">
    <property type="term" value="P:oligopeptide export from mitochondrion"/>
    <property type="evidence" value="ECO:0007669"/>
    <property type="project" value="TreeGrafter"/>
</dbReference>
<dbReference type="PROSITE" id="PS50893">
    <property type="entry name" value="ABC_TRANSPORTER_2"/>
    <property type="match status" value="1"/>
</dbReference>
<evidence type="ECO:0000313" key="10">
    <source>
        <dbReference type="Proteomes" id="UP000326757"/>
    </source>
</evidence>
<dbReference type="SMART" id="SM00382">
    <property type="entry name" value="AAA"/>
    <property type="match status" value="1"/>
</dbReference>
<dbReference type="InterPro" id="IPR003593">
    <property type="entry name" value="AAA+_ATPase"/>
</dbReference>
<keyword evidence="7" id="KW-0472">Membrane</keyword>
<dbReference type="Pfam" id="PF00005">
    <property type="entry name" value="ABC_tran"/>
    <property type="match status" value="1"/>
</dbReference>
<dbReference type="AlphaFoldDB" id="A0A5N6K021"/>
<name>A0A5N6K021_MONLA</name>
<dbReference type="SUPFAM" id="SSF52540">
    <property type="entry name" value="P-loop containing nucleoside triphosphate hydrolases"/>
    <property type="match status" value="1"/>
</dbReference>
<dbReference type="InterPro" id="IPR039421">
    <property type="entry name" value="Type_1_exporter"/>
</dbReference>
<feature type="domain" description="ABC transporter" evidence="8">
    <location>
        <begin position="79"/>
        <end position="318"/>
    </location>
</feature>
<evidence type="ECO:0000256" key="3">
    <source>
        <dbReference type="ARBA" id="ARBA00022692"/>
    </source>
</evidence>
<comment type="similarity">
    <text evidence="2">Belongs to the ABC transporter superfamily. ABCB family. Multidrug resistance exporter (TC 3.A.1.201) subfamily.</text>
</comment>
<dbReference type="GO" id="GO:0015421">
    <property type="term" value="F:ABC-type oligopeptide transporter activity"/>
    <property type="evidence" value="ECO:0007669"/>
    <property type="project" value="TreeGrafter"/>
</dbReference>
<dbReference type="FunFam" id="3.40.50.300:FF:000913">
    <property type="entry name" value="ABC multidrug transporter SitT"/>
    <property type="match status" value="1"/>
</dbReference>
<dbReference type="EMBL" id="VIGI01000010">
    <property type="protein sequence ID" value="KAB8295120.1"/>
    <property type="molecule type" value="Genomic_DNA"/>
</dbReference>
<keyword evidence="4" id="KW-0547">Nucleotide-binding</keyword>
<dbReference type="GO" id="GO:0005524">
    <property type="term" value="F:ATP binding"/>
    <property type="evidence" value="ECO:0007669"/>
    <property type="project" value="UniProtKB-KW"/>
</dbReference>
<evidence type="ECO:0000256" key="1">
    <source>
        <dbReference type="ARBA" id="ARBA00004141"/>
    </source>
</evidence>
<dbReference type="PANTHER" id="PTHR43394">
    <property type="entry name" value="ATP-DEPENDENT PERMEASE MDL1, MITOCHONDRIAL"/>
    <property type="match status" value="1"/>
</dbReference>
<dbReference type="OrthoDB" id="6500128at2759"/>
<dbReference type="InterPro" id="IPR003439">
    <property type="entry name" value="ABC_transporter-like_ATP-bd"/>
</dbReference>
<protein>
    <recommendedName>
        <fullName evidence="8">ABC transporter domain-containing protein</fullName>
    </recommendedName>
</protein>
<dbReference type="Proteomes" id="UP000326757">
    <property type="component" value="Unassembled WGS sequence"/>
</dbReference>
<dbReference type="Gene3D" id="3.40.50.300">
    <property type="entry name" value="P-loop containing nucleotide triphosphate hydrolases"/>
    <property type="match status" value="1"/>
</dbReference>
<dbReference type="GO" id="GO:0016887">
    <property type="term" value="F:ATP hydrolysis activity"/>
    <property type="evidence" value="ECO:0007669"/>
    <property type="project" value="InterPro"/>
</dbReference>
<keyword evidence="10" id="KW-1185">Reference proteome</keyword>